<evidence type="ECO:0000313" key="3">
    <source>
        <dbReference type="EMBL" id="QJW89336.1"/>
    </source>
</evidence>
<protein>
    <recommendedName>
        <fullName evidence="2">Novel STAND NTPase 1 domain-containing protein</fullName>
    </recommendedName>
</protein>
<feature type="transmembrane region" description="Helical" evidence="1">
    <location>
        <begin position="69"/>
        <end position="87"/>
    </location>
</feature>
<dbReference type="SUPFAM" id="SSF52540">
    <property type="entry name" value="P-loop containing nucleoside triphosphate hydrolases"/>
    <property type="match status" value="1"/>
</dbReference>
<reference evidence="3 4" key="1">
    <citation type="submission" date="2020-05" db="EMBL/GenBank/DDBJ databases">
        <title>Genome sequencing of Spirosoma sp. TS118.</title>
        <authorList>
            <person name="Lee J.-H."/>
            <person name="Jeong S."/>
            <person name="Zhao L."/>
            <person name="Jung J.-H."/>
            <person name="Kim M.-K."/>
            <person name="Lim S."/>
        </authorList>
    </citation>
    <scope>NUCLEOTIDE SEQUENCE [LARGE SCALE GENOMIC DNA]</scope>
    <source>
        <strain evidence="3 4">TS118</strain>
    </source>
</reference>
<keyword evidence="1" id="KW-0812">Transmembrane</keyword>
<feature type="transmembrane region" description="Helical" evidence="1">
    <location>
        <begin position="537"/>
        <end position="554"/>
    </location>
</feature>
<dbReference type="RefSeq" id="WP_171739175.1">
    <property type="nucleotide sequence ID" value="NZ_CP053435.1"/>
</dbReference>
<dbReference type="InterPro" id="IPR027417">
    <property type="entry name" value="P-loop_NTPase"/>
</dbReference>
<evidence type="ECO:0000313" key="4">
    <source>
        <dbReference type="Proteomes" id="UP000502756"/>
    </source>
</evidence>
<dbReference type="Pfam" id="PF20703">
    <property type="entry name" value="nSTAND1"/>
    <property type="match status" value="1"/>
</dbReference>
<keyword evidence="1" id="KW-1133">Transmembrane helix</keyword>
<evidence type="ECO:0000256" key="1">
    <source>
        <dbReference type="SAM" id="Phobius"/>
    </source>
</evidence>
<evidence type="ECO:0000259" key="2">
    <source>
        <dbReference type="Pfam" id="PF20703"/>
    </source>
</evidence>
<accession>A0A6M5Y7E7</accession>
<dbReference type="EMBL" id="CP053435">
    <property type="protein sequence ID" value="QJW89336.1"/>
    <property type="molecule type" value="Genomic_DNA"/>
</dbReference>
<feature type="transmembrane region" description="Helical" evidence="1">
    <location>
        <begin position="39"/>
        <end position="63"/>
    </location>
</feature>
<proteinExistence type="predicted"/>
<organism evidence="3 4">
    <name type="scientific">Spirosoma taeanense</name>
    <dbReference type="NCBI Taxonomy" id="2735870"/>
    <lineage>
        <taxon>Bacteria</taxon>
        <taxon>Pseudomonadati</taxon>
        <taxon>Bacteroidota</taxon>
        <taxon>Cytophagia</taxon>
        <taxon>Cytophagales</taxon>
        <taxon>Cytophagaceae</taxon>
        <taxon>Spirosoma</taxon>
    </lineage>
</organism>
<dbReference type="AlphaFoldDB" id="A0A6M5Y7E7"/>
<dbReference type="Proteomes" id="UP000502756">
    <property type="component" value="Chromosome"/>
</dbReference>
<sequence>MEGQIKSSQDLGQKVEDVATGLAIAWRTRNWLRILTTCFGFWIILFNPPVLNGVITGFSLIALPSWYNWAWAIVGVLLFIGAFVVALQATPKRVVVPVAVGQNAIKGLVPFEAEDASVFAKLQREDDLRECLNIITAKTFRFGILHGESGCGKTSFLQAGLRPRLNVDESRFRCVYVEFTDRDPLFSVRQALTEQLVLTEPLPMEANLTRLLQTASGTGKPLVLLFDQFEQFFFQRHQSLDTDPFVQALIGWYASRHESNHRILLSIRRDFYYQTSDLQKLMGYSLGPQELLILTKFTPRQATAIFQVMAEEVGLVFDEEFIEEVAERQLADREEGRVSPVEVQILAWLLAGQRTTGEAAFDRKTYQRLGGVEGLLERFIRKVLEARNSQIDLKVLLALTNLENNVRAGVLPHGVIRDRTANALTEAEILESLDYLSRPDVRLVIREAQGCKLAHERLIPALHKVANQLLTDQAKANQLLDRRVNEWLANDRSNRYLLPWGEWRLIRTQKPYLVWGPQQIVKEELLVQTTRRWRTRFGIGISLISLCLISYIVWETSWGQVQHLKWSVSQLSQSKNAATQNWAIRTLAITGNSSKAFRVISQLDGSAKADVLPAIAQGFAKLGDKAGLQQALQVSAGLDGALKADVLSAIAQGFAKLNAWNEVRLTINELTDQYRARSLHRVLIIWEYSTNTKLKDELLSLAEED</sequence>
<keyword evidence="4" id="KW-1185">Reference proteome</keyword>
<gene>
    <name evidence="3" type="ORF">HNV11_08045</name>
</gene>
<feature type="domain" description="Novel STAND NTPase 1" evidence="2">
    <location>
        <begin position="106"/>
        <end position="493"/>
    </location>
</feature>
<dbReference type="InterPro" id="IPR049052">
    <property type="entry name" value="nSTAND1"/>
</dbReference>
<keyword evidence="1" id="KW-0472">Membrane</keyword>
<name>A0A6M5Y7E7_9BACT</name>
<dbReference type="KEGG" id="stae:HNV11_08045"/>
<dbReference type="Gene3D" id="3.40.50.300">
    <property type="entry name" value="P-loop containing nucleotide triphosphate hydrolases"/>
    <property type="match status" value="1"/>
</dbReference>